<dbReference type="SMART" id="SM00349">
    <property type="entry name" value="KRAB"/>
    <property type="match status" value="1"/>
</dbReference>
<dbReference type="PROSITE" id="PS50805">
    <property type="entry name" value="KRAB"/>
    <property type="match status" value="1"/>
</dbReference>
<dbReference type="InterPro" id="IPR036051">
    <property type="entry name" value="KRAB_dom_sf"/>
</dbReference>
<dbReference type="SMR" id="A0A3Q4EG67"/>
<sequence>MESVSFEDVAVKFTQEEWAVLDPSQKKLYKDVMQETLKNLASIAATWRGNSVTIMKIISVQTSSTAVQGTL</sequence>
<reference evidence="2 4" key="2">
    <citation type="journal article" date="2011" name="PLoS Biol.">
        <title>Modernizing reference genome assemblies.</title>
        <authorList>
            <person name="Church D.M."/>
            <person name="Schneider V.A."/>
            <person name="Graves T."/>
            <person name="Auger K."/>
            <person name="Cunningham F."/>
            <person name="Bouk N."/>
            <person name="Chen H.C."/>
            <person name="Agarwala R."/>
            <person name="McLaren W.M."/>
            <person name="Ritchie G.R."/>
            <person name="Albracht D."/>
            <person name="Kremitzki M."/>
            <person name="Rock S."/>
            <person name="Kotkiewicz H."/>
            <person name="Kremitzki C."/>
            <person name="Wollam A."/>
            <person name="Trani L."/>
            <person name="Fulton L."/>
            <person name="Fulton R."/>
            <person name="Matthews L."/>
            <person name="Whitehead S."/>
            <person name="Chow W."/>
            <person name="Torrance J."/>
            <person name="Dunn M."/>
            <person name="Harden G."/>
            <person name="Threadgold G."/>
            <person name="Wood J."/>
            <person name="Collins J."/>
            <person name="Heath P."/>
            <person name="Griffiths G."/>
            <person name="Pelan S."/>
            <person name="Grafham D."/>
            <person name="Eichler E.E."/>
            <person name="Weinstock G."/>
            <person name="Mardis E.R."/>
            <person name="Wilson R.K."/>
            <person name="Howe K."/>
            <person name="Flicek P."/>
            <person name="Hubbard T."/>
        </authorList>
    </citation>
    <scope>NUCLEOTIDE SEQUENCE [LARGE SCALE GENOMIC DNA]</scope>
    <source>
        <strain evidence="2 4">C57BL/6J</strain>
    </source>
</reference>
<evidence type="ECO:0000313" key="3">
    <source>
        <dbReference type="MGI" id="MGI:3029586"/>
    </source>
</evidence>
<dbReference type="SUPFAM" id="SSF109640">
    <property type="entry name" value="KRAB domain (Kruppel-associated box)"/>
    <property type="match status" value="1"/>
</dbReference>
<evidence type="ECO:0000313" key="2">
    <source>
        <dbReference type="Ensembl" id="ENSMUSP00000157039.2"/>
    </source>
</evidence>
<dbReference type="AlphaFoldDB" id="A0A3Q4EG67"/>
<dbReference type="VEuPathDB" id="HostDB:ENSMUSG00000095325"/>
<dbReference type="Ensembl" id="ENSMUST00000235054.2">
    <property type="protein sequence ID" value="ENSMUSP00000157039.2"/>
    <property type="gene ID" value="ENSMUSG00000095325.4"/>
</dbReference>
<dbReference type="MGI" id="MGI:3029586">
    <property type="gene designation" value="Zfp870"/>
</dbReference>
<dbReference type="AGR" id="MGI:3029586"/>
<dbReference type="Gene3D" id="6.10.140.140">
    <property type="match status" value="1"/>
</dbReference>
<dbReference type="InterPro" id="IPR001909">
    <property type="entry name" value="KRAB"/>
</dbReference>
<evidence type="ECO:0000313" key="4">
    <source>
        <dbReference type="Proteomes" id="UP000000589"/>
    </source>
</evidence>
<proteinExistence type="predicted"/>
<dbReference type="OrthoDB" id="6077919at2759"/>
<dbReference type="GeneTree" id="ENSGT00950000182755"/>
<evidence type="ECO:0000259" key="1">
    <source>
        <dbReference type="PROSITE" id="PS50805"/>
    </source>
</evidence>
<name>A0A3Q4EG67_MOUSE</name>
<reference evidence="2" key="3">
    <citation type="submission" date="2025-08" db="UniProtKB">
        <authorList>
            <consortium name="Ensembl"/>
        </authorList>
    </citation>
    <scope>IDENTIFICATION</scope>
    <source>
        <strain evidence="2">C57BL/6J</strain>
    </source>
</reference>
<dbReference type="GO" id="GO:0006355">
    <property type="term" value="P:regulation of DNA-templated transcription"/>
    <property type="evidence" value="ECO:0007669"/>
    <property type="project" value="InterPro"/>
</dbReference>
<dbReference type="ExpressionAtlas" id="A0A3Q4EG67">
    <property type="expression patterns" value="baseline and differential"/>
</dbReference>
<dbReference type="PANTHER" id="PTHR23232">
    <property type="entry name" value="KRAB DOMAIN C2H2 ZINC FINGER"/>
    <property type="match status" value="1"/>
</dbReference>
<reference evidence="2" key="4">
    <citation type="submission" date="2025-09" db="UniProtKB">
        <authorList>
            <consortium name="Ensembl"/>
        </authorList>
    </citation>
    <scope>IDENTIFICATION</scope>
    <source>
        <strain evidence="2">C57BL/6J</strain>
    </source>
</reference>
<protein>
    <submittedName>
        <fullName evidence="2">Zinc finger protein 870</fullName>
    </submittedName>
</protein>
<dbReference type="PANTHER" id="PTHR23232:SF158">
    <property type="entry name" value="KRAB DOMAIN-CONTAINING PROTEIN 5"/>
    <property type="match status" value="1"/>
</dbReference>
<dbReference type="Pfam" id="PF01352">
    <property type="entry name" value="KRAB"/>
    <property type="match status" value="1"/>
</dbReference>
<dbReference type="InterPro" id="IPR050169">
    <property type="entry name" value="Krueppel_C2H2_ZnF"/>
</dbReference>
<dbReference type="CDD" id="cd07765">
    <property type="entry name" value="KRAB_A-box"/>
    <property type="match status" value="1"/>
</dbReference>
<accession>A0A3Q4EG67</accession>
<keyword evidence="4" id="KW-1185">Reference proteome</keyword>
<gene>
    <name evidence="2 3" type="primary">Zfp870</name>
</gene>
<dbReference type="Proteomes" id="UP000000589">
    <property type="component" value="Chromosome 17"/>
</dbReference>
<reference evidence="2 4" key="1">
    <citation type="journal article" date="2009" name="PLoS Biol.">
        <title>Lineage-specific biology revealed by a finished genome assembly of the mouse.</title>
        <authorList>
            <consortium name="Mouse Genome Sequencing Consortium"/>
            <person name="Church D.M."/>
            <person name="Goodstadt L."/>
            <person name="Hillier L.W."/>
            <person name="Zody M.C."/>
            <person name="Goldstein S."/>
            <person name="She X."/>
            <person name="Bult C.J."/>
            <person name="Agarwala R."/>
            <person name="Cherry J.L."/>
            <person name="DiCuccio M."/>
            <person name="Hlavina W."/>
            <person name="Kapustin Y."/>
            <person name="Meric P."/>
            <person name="Maglott D."/>
            <person name="Birtle Z."/>
            <person name="Marques A.C."/>
            <person name="Graves T."/>
            <person name="Zhou S."/>
            <person name="Teague B."/>
            <person name="Potamousis K."/>
            <person name="Churas C."/>
            <person name="Place M."/>
            <person name="Herschleb J."/>
            <person name="Runnheim R."/>
            <person name="Forrest D."/>
            <person name="Amos-Landgraf J."/>
            <person name="Schwartz D.C."/>
            <person name="Cheng Z."/>
            <person name="Lindblad-Toh K."/>
            <person name="Eichler E.E."/>
            <person name="Ponting C.P."/>
        </authorList>
    </citation>
    <scope>NUCLEOTIDE SEQUENCE [LARGE SCALE GENOMIC DNA]</scope>
    <source>
        <strain evidence="2 4">C57BL/6J</strain>
    </source>
</reference>
<organism evidence="2 4">
    <name type="scientific">Mus musculus</name>
    <name type="common">Mouse</name>
    <dbReference type="NCBI Taxonomy" id="10090"/>
    <lineage>
        <taxon>Eukaryota</taxon>
        <taxon>Metazoa</taxon>
        <taxon>Chordata</taxon>
        <taxon>Craniata</taxon>
        <taxon>Vertebrata</taxon>
        <taxon>Euteleostomi</taxon>
        <taxon>Mammalia</taxon>
        <taxon>Eutheria</taxon>
        <taxon>Euarchontoglires</taxon>
        <taxon>Glires</taxon>
        <taxon>Rodentia</taxon>
        <taxon>Myomorpha</taxon>
        <taxon>Muroidea</taxon>
        <taxon>Muridae</taxon>
        <taxon>Murinae</taxon>
        <taxon>Mus</taxon>
        <taxon>Mus</taxon>
    </lineage>
</organism>
<feature type="domain" description="KRAB" evidence="1">
    <location>
        <begin position="4"/>
        <end position="71"/>
    </location>
</feature>
<dbReference type="Bgee" id="ENSMUSG00000095325">
    <property type="expression patterns" value="Expressed in ventricular zone and 193 other cell types or tissues"/>
</dbReference>